<protein>
    <recommendedName>
        <fullName evidence="4">Tetratricopeptide repeat-containing protein</fullName>
    </recommendedName>
</protein>
<evidence type="ECO:0008006" key="4">
    <source>
        <dbReference type="Google" id="ProtNLM"/>
    </source>
</evidence>
<dbReference type="Proteomes" id="UP000242930">
    <property type="component" value="Unassembled WGS sequence"/>
</dbReference>
<name>A0A1H6WIQ8_9PSED</name>
<organism evidence="2 3">
    <name type="scientific">Pseudomonas linyingensis</name>
    <dbReference type="NCBI Taxonomy" id="915471"/>
    <lineage>
        <taxon>Bacteria</taxon>
        <taxon>Pseudomonadati</taxon>
        <taxon>Pseudomonadota</taxon>
        <taxon>Gammaproteobacteria</taxon>
        <taxon>Pseudomonadales</taxon>
        <taxon>Pseudomonadaceae</taxon>
        <taxon>Pseudomonas</taxon>
    </lineage>
</organism>
<dbReference type="AlphaFoldDB" id="A0A1H6WIQ8"/>
<feature type="coiled-coil region" evidence="1">
    <location>
        <begin position="84"/>
        <end position="111"/>
    </location>
</feature>
<sequence>MKYMTVGDIARHYRVSDIPEAMTPFLRLSNILDTMHNGRLLAATSLEYLKEKNLKALHQLATGQISYEAYLVVADAERPAREKTAALERQAQEAAYRVRKAEQAAKNKREREAAEAARVARESDPKYIAKMKSQALRRKYGMDFVEQPLFARMMDILKRIDAGNRLAEDDFVWLTTVAREYFSEELQKAYHLREAEFYAGEFRRTQDPWNAVNGSGHYRKCDQPKTALELLDSVPANRLKDSKVKSAMCTTRGGVMRDMRRLDEARQLGEQGHEFQPRNFRPCTLLGAVHIELGNLGEGLDWYAKAEERGASERSIDTELRSIFQRTEKAKREAIKAALLADDPTRYRWVNDKKYWSA</sequence>
<keyword evidence="1" id="KW-0175">Coiled coil</keyword>
<evidence type="ECO:0000313" key="2">
    <source>
        <dbReference type="EMBL" id="SEJ15606.1"/>
    </source>
</evidence>
<dbReference type="InterPro" id="IPR011990">
    <property type="entry name" value="TPR-like_helical_dom_sf"/>
</dbReference>
<evidence type="ECO:0000256" key="1">
    <source>
        <dbReference type="SAM" id="Coils"/>
    </source>
</evidence>
<accession>A0A1H6WIQ8</accession>
<proteinExistence type="predicted"/>
<dbReference type="STRING" id="915471.SAMN05216201_10591"/>
<gene>
    <name evidence="2" type="ORF">SAMN05216201_10591</name>
</gene>
<reference evidence="3" key="1">
    <citation type="submission" date="2016-10" db="EMBL/GenBank/DDBJ databases">
        <authorList>
            <person name="Varghese N."/>
            <person name="Submissions S."/>
        </authorList>
    </citation>
    <scope>NUCLEOTIDE SEQUENCE [LARGE SCALE GENOMIC DNA]</scope>
    <source>
        <strain evidence="3">LMG 25967</strain>
    </source>
</reference>
<evidence type="ECO:0000313" key="3">
    <source>
        <dbReference type="Proteomes" id="UP000242930"/>
    </source>
</evidence>
<dbReference type="OrthoDB" id="516502at2"/>
<keyword evidence="3" id="KW-1185">Reference proteome</keyword>
<dbReference type="EMBL" id="FNZE01000005">
    <property type="protein sequence ID" value="SEJ15606.1"/>
    <property type="molecule type" value="Genomic_DNA"/>
</dbReference>
<dbReference type="RefSeq" id="WP_090309433.1">
    <property type="nucleotide sequence ID" value="NZ_FNZE01000005.1"/>
</dbReference>
<dbReference type="Gene3D" id="1.25.40.10">
    <property type="entry name" value="Tetratricopeptide repeat domain"/>
    <property type="match status" value="1"/>
</dbReference>
<dbReference type="SUPFAM" id="SSF48452">
    <property type="entry name" value="TPR-like"/>
    <property type="match status" value="1"/>
</dbReference>